<gene>
    <name evidence="3" type="ORF">AYI69_g1967</name>
</gene>
<evidence type="ECO:0000256" key="1">
    <source>
        <dbReference type="SAM" id="MobiDB-lite"/>
    </source>
</evidence>
<accession>A0A1R1YNS9</accession>
<keyword evidence="2" id="KW-0732">Signal</keyword>
<protein>
    <submittedName>
        <fullName evidence="3">Uncharacterized protein</fullName>
    </submittedName>
</protein>
<name>A0A1R1YNS9_9FUNG</name>
<feature type="region of interest" description="Disordered" evidence="1">
    <location>
        <begin position="238"/>
        <end position="269"/>
    </location>
</feature>
<dbReference type="EMBL" id="LSSM01000551">
    <property type="protein sequence ID" value="OMJ28558.1"/>
    <property type="molecule type" value="Genomic_DNA"/>
</dbReference>
<proteinExistence type="predicted"/>
<keyword evidence="4" id="KW-1185">Reference proteome</keyword>
<feature type="signal peptide" evidence="2">
    <location>
        <begin position="1"/>
        <end position="19"/>
    </location>
</feature>
<feature type="region of interest" description="Disordered" evidence="1">
    <location>
        <begin position="189"/>
        <end position="213"/>
    </location>
</feature>
<dbReference type="AlphaFoldDB" id="A0A1R1YNS9"/>
<feature type="region of interest" description="Disordered" evidence="1">
    <location>
        <begin position="332"/>
        <end position="401"/>
    </location>
</feature>
<reference evidence="4" key="1">
    <citation type="submission" date="2017-01" db="EMBL/GenBank/DDBJ databases">
        <authorList>
            <person name="Wang Y."/>
            <person name="White M."/>
            <person name="Kvist S."/>
            <person name="Moncalvo J.-M."/>
        </authorList>
    </citation>
    <scope>NUCLEOTIDE SEQUENCE [LARGE SCALE GENOMIC DNA]</scope>
    <source>
        <strain evidence="4">ID-206-W2</strain>
    </source>
</reference>
<evidence type="ECO:0000256" key="2">
    <source>
        <dbReference type="SAM" id="SignalP"/>
    </source>
</evidence>
<evidence type="ECO:0000313" key="4">
    <source>
        <dbReference type="Proteomes" id="UP000187429"/>
    </source>
</evidence>
<feature type="compositionally biased region" description="Low complexity" evidence="1">
    <location>
        <begin position="332"/>
        <end position="342"/>
    </location>
</feature>
<dbReference type="Proteomes" id="UP000187429">
    <property type="component" value="Unassembled WGS sequence"/>
</dbReference>
<feature type="chain" id="PRO_5012322561" evidence="2">
    <location>
        <begin position="20"/>
        <end position="428"/>
    </location>
</feature>
<dbReference type="OrthoDB" id="10450975at2759"/>
<organism evidence="3 4">
    <name type="scientific">Smittium culicis</name>
    <dbReference type="NCBI Taxonomy" id="133412"/>
    <lineage>
        <taxon>Eukaryota</taxon>
        <taxon>Fungi</taxon>
        <taxon>Fungi incertae sedis</taxon>
        <taxon>Zoopagomycota</taxon>
        <taxon>Kickxellomycotina</taxon>
        <taxon>Harpellomycetes</taxon>
        <taxon>Harpellales</taxon>
        <taxon>Legeriomycetaceae</taxon>
        <taxon>Smittium</taxon>
    </lineage>
</organism>
<comment type="caution">
    <text evidence="3">The sequence shown here is derived from an EMBL/GenBank/DDBJ whole genome shotgun (WGS) entry which is preliminary data.</text>
</comment>
<feature type="compositionally biased region" description="Basic residues" evidence="1">
    <location>
        <begin position="198"/>
        <end position="210"/>
    </location>
</feature>
<sequence>MKIFFLYTLTFILVSFVASQQDLSEDNGATSDLAKAAESVVKGKNIESITYKDMLDIFGLVSSSDNENFAINLNSVKRNLDPVLNRYNRRGVRSEKIKGFNGASNGEILGSTSKAKNKNFLRKLSNRFKKRYQSSKIKVPGYIKSSFSVLKPPKPKPRVYKMMESMKPRAELKVPDIKHLYNMKRKIQTSSIRISSSRAKRSSKSKQNPRKTKEYRLVGSMKRSVDAKSPETVDLKNMKRKPHAPTPKSYRNYESMTRKSDTKPPTSTVLKNMQKKPKIFLFEPRRARTHKRISNRSNPQISIAKDNRKISSMKKRAGGKNSSTAILMNMKKQPQTKVTKPKLPNPTRKRSTEPKSIRAMKKRAGSKRSSTVILKNMIKRPQAKESNKKISGGGLNQAIMPSAYKPIETMKKRAGGKAISKTNLKNMQ</sequence>
<evidence type="ECO:0000313" key="3">
    <source>
        <dbReference type="EMBL" id="OMJ28558.1"/>
    </source>
</evidence>